<gene>
    <name evidence="2" type="ORF">BN869_000012223_1</name>
</gene>
<organism evidence="2">
    <name type="scientific">Bionectria ochroleuca</name>
    <name type="common">Gliocladium roseum</name>
    <dbReference type="NCBI Taxonomy" id="29856"/>
    <lineage>
        <taxon>Eukaryota</taxon>
        <taxon>Fungi</taxon>
        <taxon>Dikarya</taxon>
        <taxon>Ascomycota</taxon>
        <taxon>Pezizomycotina</taxon>
        <taxon>Sordariomycetes</taxon>
        <taxon>Hypocreomycetidae</taxon>
        <taxon>Hypocreales</taxon>
        <taxon>Bionectriaceae</taxon>
        <taxon>Clonostachys</taxon>
    </lineage>
</organism>
<protein>
    <submittedName>
        <fullName evidence="2">Uncharacterized protein</fullName>
    </submittedName>
</protein>
<name>A0A0B7KMR3_BIOOC</name>
<accession>A0A0B7KMR3</accession>
<reference evidence="2" key="1">
    <citation type="submission" date="2015-01" db="EMBL/GenBank/DDBJ databases">
        <authorList>
            <person name="Durling Mikael"/>
        </authorList>
    </citation>
    <scope>NUCLEOTIDE SEQUENCE</scope>
</reference>
<feature type="region of interest" description="Disordered" evidence="1">
    <location>
        <begin position="1"/>
        <end position="27"/>
    </location>
</feature>
<dbReference type="EMBL" id="CDPU01000062">
    <property type="protein sequence ID" value="CEO56165.1"/>
    <property type="molecule type" value="Genomic_DNA"/>
</dbReference>
<dbReference type="AlphaFoldDB" id="A0A0B7KMR3"/>
<proteinExistence type="predicted"/>
<evidence type="ECO:0000256" key="1">
    <source>
        <dbReference type="SAM" id="MobiDB-lite"/>
    </source>
</evidence>
<sequence length="87" mass="9423">MAWPLFPTPKSISGKEDSSQLDKCGVDSVESTGEGECALAHDYSEVPERSARRMNVGINKLRPRQGTTGVEQGCFLAGLRLSDSETH</sequence>
<evidence type="ECO:0000313" key="2">
    <source>
        <dbReference type="EMBL" id="CEO56165.1"/>
    </source>
</evidence>